<protein>
    <submittedName>
        <fullName evidence="6">GntR family transcriptional regulator</fullName>
    </submittedName>
</protein>
<sequence>MATRQRGGAPAPAPADPSTSSKSQRAYSWLHERIASHEFGPGHRLVLGPIADTLEMSVVPVREAVRQLEAQGLVTFERNVGARVAVVDAREYVFTMQTLGLVEGAATSLSAPLLTDEALQRAEAVNERLQRLLDDFDPLAFTQLNQQFHSVLYEPCPNPHILDLVHRGWTRLSGLRDSTFAFVPGRAHHSVEEHAEILDLIRSGADPLSIELAARDHRWRTMDAFLAARTPDPATEPEAS</sequence>
<dbReference type="AlphaFoldDB" id="A0AA97FNM6"/>
<dbReference type="SMART" id="SM00345">
    <property type="entry name" value="HTH_GNTR"/>
    <property type="match status" value="1"/>
</dbReference>
<reference evidence="6 7" key="1">
    <citation type="submission" date="2023-02" db="EMBL/GenBank/DDBJ databases">
        <title>Microbacterium betulae sp. nov., isolated from birch wood.</title>
        <authorList>
            <person name="Pasciak M."/>
            <person name="Pawlik K.J."/>
            <person name="Martynowski D."/>
            <person name="Laczmanski L."/>
            <person name="Ciekot J."/>
            <person name="Szponar B."/>
            <person name="Wojcik-Fatla A."/>
            <person name="Mackiewicz B."/>
            <person name="Farian E."/>
            <person name="Cholewa G."/>
            <person name="Cholewa A."/>
            <person name="Dutkiewicz J."/>
        </authorList>
    </citation>
    <scope>NUCLEOTIDE SEQUENCE [LARGE SCALE GENOMIC DNA]</scope>
    <source>
        <strain evidence="6 7">AB</strain>
    </source>
</reference>
<dbReference type="InterPro" id="IPR036388">
    <property type="entry name" value="WH-like_DNA-bd_sf"/>
</dbReference>
<dbReference type="Pfam" id="PF07729">
    <property type="entry name" value="FCD"/>
    <property type="match status" value="1"/>
</dbReference>
<feature type="domain" description="HTH gntR-type" evidence="5">
    <location>
        <begin position="20"/>
        <end position="87"/>
    </location>
</feature>
<keyword evidence="2" id="KW-0238">DNA-binding</keyword>
<keyword evidence="3" id="KW-0804">Transcription</keyword>
<dbReference type="SMART" id="SM00895">
    <property type="entry name" value="FCD"/>
    <property type="match status" value="1"/>
</dbReference>
<evidence type="ECO:0000313" key="6">
    <source>
        <dbReference type="EMBL" id="WOF24697.1"/>
    </source>
</evidence>
<dbReference type="Gene3D" id="1.10.10.10">
    <property type="entry name" value="Winged helix-like DNA-binding domain superfamily/Winged helix DNA-binding domain"/>
    <property type="match status" value="1"/>
</dbReference>
<dbReference type="PANTHER" id="PTHR43537">
    <property type="entry name" value="TRANSCRIPTIONAL REGULATOR, GNTR FAMILY"/>
    <property type="match status" value="1"/>
</dbReference>
<accession>A0AA97FNM6</accession>
<feature type="region of interest" description="Disordered" evidence="4">
    <location>
        <begin position="1"/>
        <end position="24"/>
    </location>
</feature>
<gene>
    <name evidence="6" type="ORF">N8K70_04410</name>
</gene>
<evidence type="ECO:0000256" key="1">
    <source>
        <dbReference type="ARBA" id="ARBA00023015"/>
    </source>
</evidence>
<dbReference type="RefSeq" id="WP_317141169.1">
    <property type="nucleotide sequence ID" value="NZ_CP118157.1"/>
</dbReference>
<evidence type="ECO:0000256" key="2">
    <source>
        <dbReference type="ARBA" id="ARBA00023125"/>
    </source>
</evidence>
<evidence type="ECO:0000259" key="5">
    <source>
        <dbReference type="PROSITE" id="PS50949"/>
    </source>
</evidence>
<dbReference type="Pfam" id="PF00392">
    <property type="entry name" value="GntR"/>
    <property type="match status" value="1"/>
</dbReference>
<dbReference type="InterPro" id="IPR036390">
    <property type="entry name" value="WH_DNA-bd_sf"/>
</dbReference>
<dbReference type="GO" id="GO:0003677">
    <property type="term" value="F:DNA binding"/>
    <property type="evidence" value="ECO:0007669"/>
    <property type="project" value="UniProtKB-KW"/>
</dbReference>
<evidence type="ECO:0000256" key="4">
    <source>
        <dbReference type="SAM" id="MobiDB-lite"/>
    </source>
</evidence>
<dbReference type="Proteomes" id="UP001305498">
    <property type="component" value="Chromosome"/>
</dbReference>
<dbReference type="Gene3D" id="1.20.120.530">
    <property type="entry name" value="GntR ligand-binding domain-like"/>
    <property type="match status" value="1"/>
</dbReference>
<dbReference type="KEGG" id="mbet:N8K70_04410"/>
<dbReference type="SUPFAM" id="SSF46785">
    <property type="entry name" value="Winged helix' DNA-binding domain"/>
    <property type="match status" value="1"/>
</dbReference>
<dbReference type="InterPro" id="IPR008920">
    <property type="entry name" value="TF_FadR/GntR_C"/>
</dbReference>
<evidence type="ECO:0000256" key="3">
    <source>
        <dbReference type="ARBA" id="ARBA00023163"/>
    </source>
</evidence>
<name>A0AA97FNM6_9MICO</name>
<organism evidence="6 7">
    <name type="scientific">Microbacterium betulae</name>
    <dbReference type="NCBI Taxonomy" id="2981139"/>
    <lineage>
        <taxon>Bacteria</taxon>
        <taxon>Bacillati</taxon>
        <taxon>Actinomycetota</taxon>
        <taxon>Actinomycetes</taxon>
        <taxon>Micrococcales</taxon>
        <taxon>Microbacteriaceae</taxon>
        <taxon>Microbacterium</taxon>
    </lineage>
</organism>
<dbReference type="PANTHER" id="PTHR43537:SF24">
    <property type="entry name" value="GLUCONATE OPERON TRANSCRIPTIONAL REPRESSOR"/>
    <property type="match status" value="1"/>
</dbReference>
<dbReference type="PROSITE" id="PS50949">
    <property type="entry name" value="HTH_GNTR"/>
    <property type="match status" value="1"/>
</dbReference>
<dbReference type="InterPro" id="IPR000524">
    <property type="entry name" value="Tscrpt_reg_HTH_GntR"/>
</dbReference>
<dbReference type="EMBL" id="CP118157">
    <property type="protein sequence ID" value="WOF24697.1"/>
    <property type="molecule type" value="Genomic_DNA"/>
</dbReference>
<dbReference type="InterPro" id="IPR011711">
    <property type="entry name" value="GntR_C"/>
</dbReference>
<keyword evidence="7" id="KW-1185">Reference proteome</keyword>
<proteinExistence type="predicted"/>
<dbReference type="GO" id="GO:0003700">
    <property type="term" value="F:DNA-binding transcription factor activity"/>
    <property type="evidence" value="ECO:0007669"/>
    <property type="project" value="InterPro"/>
</dbReference>
<keyword evidence="1" id="KW-0805">Transcription regulation</keyword>
<dbReference type="SUPFAM" id="SSF48008">
    <property type="entry name" value="GntR ligand-binding domain-like"/>
    <property type="match status" value="1"/>
</dbReference>
<evidence type="ECO:0000313" key="7">
    <source>
        <dbReference type="Proteomes" id="UP001305498"/>
    </source>
</evidence>